<proteinExistence type="predicted"/>
<evidence type="ECO:0000313" key="2">
    <source>
        <dbReference type="Proteomes" id="UP001148737"/>
    </source>
</evidence>
<keyword evidence="2" id="KW-1185">Reference proteome</keyword>
<evidence type="ECO:0000313" key="1">
    <source>
        <dbReference type="EMBL" id="KAJ3498273.1"/>
    </source>
</evidence>
<gene>
    <name evidence="1" type="ORF">NLG97_g1253</name>
</gene>
<dbReference type="Proteomes" id="UP001148737">
    <property type="component" value="Unassembled WGS sequence"/>
</dbReference>
<accession>A0ACC1R5N8</accession>
<dbReference type="EMBL" id="JANAKD010000060">
    <property type="protein sequence ID" value="KAJ3498273.1"/>
    <property type="molecule type" value="Genomic_DNA"/>
</dbReference>
<sequence length="597" mass="64517">MRLLLWLGLVAGGLAVSTSDTKEVAKASWLQSRQSNGTLSFIDSAVVPTFSYTTSRIDNDNWIAIYTGGNPNPEKDSYLASKTSLGGASGQAEIPLLPGSYTAVFLYNNGYSTQLAPPLKFEVKPGILSKDETKAAPTFKYSVPAPKGNNWLAIYKGSNPNPKVDTAIASKTSIGTASGEVEIALPPGQYTATFLYNNGYSDQLTPPLKFEIKLGSLSRDTSVAEKITFDWATTAYDTNNWILIYTAGATGPPSTSYFLKTPTFSGGQGSTSVDLAPGNYTAYFLYNGGYTQQLAQPLDFQVDTGKLLLQDAKSGYCFDYATAKPSTSNWIAIWKKGQSTTADSYLGSGYQYAPGRSGTVCINTPYMAPGDYTAHFLANGNYDEELAQPSTFNVPWGTVGIVEGKPWLTVRYSTSNPDASNFVGVYKIGEENPTALKPNAYAYAPNAEGTVYIDTSNAKPGESKVVLMAWPKYGTYLIISGEVDITIPDTTLFYDICSEPYTIKWRTVSTESGNKIALYEKGYKGSLKSGYKAAIAAAGTTGSVRFAADPGFYDVYFLNEKFEQIANLTSVDLSPTTDESTISKQYINNTSNCVYRL</sequence>
<comment type="caution">
    <text evidence="1">The sequence shown here is derived from an EMBL/GenBank/DDBJ whole genome shotgun (WGS) entry which is preliminary data.</text>
</comment>
<protein>
    <submittedName>
        <fullName evidence="1">Uncharacterized protein</fullName>
    </submittedName>
</protein>
<reference evidence="1" key="1">
    <citation type="submission" date="2022-07" db="EMBL/GenBank/DDBJ databases">
        <title>Genome Sequence of Lecanicillium saksenae.</title>
        <authorList>
            <person name="Buettner E."/>
        </authorList>
    </citation>
    <scope>NUCLEOTIDE SEQUENCE</scope>
    <source>
        <strain evidence="1">VT-O1</strain>
    </source>
</reference>
<name>A0ACC1R5N8_9HYPO</name>
<organism evidence="1 2">
    <name type="scientific">Lecanicillium saksenae</name>
    <dbReference type="NCBI Taxonomy" id="468837"/>
    <lineage>
        <taxon>Eukaryota</taxon>
        <taxon>Fungi</taxon>
        <taxon>Dikarya</taxon>
        <taxon>Ascomycota</taxon>
        <taxon>Pezizomycotina</taxon>
        <taxon>Sordariomycetes</taxon>
        <taxon>Hypocreomycetidae</taxon>
        <taxon>Hypocreales</taxon>
        <taxon>Cordycipitaceae</taxon>
        <taxon>Lecanicillium</taxon>
    </lineage>
</organism>